<evidence type="ECO:0000313" key="11">
    <source>
        <dbReference type="Proteomes" id="UP000245119"/>
    </source>
</evidence>
<keyword evidence="5" id="KW-0677">Repeat</keyword>
<evidence type="ECO:0000256" key="7">
    <source>
        <dbReference type="ARBA" id="ARBA00023180"/>
    </source>
</evidence>
<keyword evidence="3 8" id="KW-0768">Sushi</keyword>
<feature type="domain" description="Sushi" evidence="9">
    <location>
        <begin position="197"/>
        <end position="226"/>
    </location>
</feature>
<feature type="domain" description="Sushi" evidence="9">
    <location>
        <begin position="9"/>
        <end position="70"/>
    </location>
</feature>
<gene>
    <name evidence="10" type="ORF">C0Q70_16182</name>
</gene>
<name>A0A2T7NP43_POMCA</name>
<accession>A0A2T7NP43</accession>
<dbReference type="STRING" id="400727.A0A2T7NP43"/>
<reference evidence="10 11" key="1">
    <citation type="submission" date="2018-04" db="EMBL/GenBank/DDBJ databases">
        <title>The genome of golden apple snail Pomacea canaliculata provides insight into stress tolerance and invasive adaptation.</title>
        <authorList>
            <person name="Liu C."/>
            <person name="Liu B."/>
            <person name="Ren Y."/>
            <person name="Zhang Y."/>
            <person name="Wang H."/>
            <person name="Li S."/>
            <person name="Jiang F."/>
            <person name="Yin L."/>
            <person name="Zhang G."/>
            <person name="Qian W."/>
            <person name="Fan W."/>
        </authorList>
    </citation>
    <scope>NUCLEOTIDE SEQUENCE [LARGE SCALE GENOMIC DNA]</scope>
    <source>
        <strain evidence="10">SZHN2017</strain>
        <tissue evidence="10">Muscle</tissue>
    </source>
</reference>
<evidence type="ECO:0000259" key="9">
    <source>
        <dbReference type="PROSITE" id="PS50923"/>
    </source>
</evidence>
<evidence type="ECO:0000256" key="6">
    <source>
        <dbReference type="ARBA" id="ARBA00023157"/>
    </source>
</evidence>
<comment type="caution">
    <text evidence="10">The sequence shown here is derived from an EMBL/GenBank/DDBJ whole genome shotgun (WGS) entry which is preliminary data.</text>
</comment>
<dbReference type="PANTHER" id="PTHR19325">
    <property type="entry name" value="COMPLEMENT COMPONENT-RELATED SUSHI DOMAIN-CONTAINING"/>
    <property type="match status" value="1"/>
</dbReference>
<dbReference type="CDD" id="cd00033">
    <property type="entry name" value="CCP"/>
    <property type="match status" value="7"/>
</dbReference>
<dbReference type="OrthoDB" id="6515930at2759"/>
<dbReference type="Proteomes" id="UP000245119">
    <property type="component" value="Linkage Group LG10"/>
</dbReference>
<dbReference type="SUPFAM" id="SSF57535">
    <property type="entry name" value="Complement control module/SCR domain"/>
    <property type="match status" value="8"/>
</dbReference>
<keyword evidence="2" id="KW-0964">Secreted</keyword>
<feature type="domain" description="Sushi" evidence="9">
    <location>
        <begin position="330"/>
        <end position="382"/>
    </location>
</feature>
<keyword evidence="4" id="KW-0732">Signal</keyword>
<protein>
    <recommendedName>
        <fullName evidence="9">Sushi domain-containing protein</fullName>
    </recommendedName>
</protein>
<keyword evidence="11" id="KW-1185">Reference proteome</keyword>
<dbReference type="PANTHER" id="PTHR19325:SF575">
    <property type="entry name" value="LOCOMOTION-RELATED PROTEIN HIKARU GENKI"/>
    <property type="match status" value="1"/>
</dbReference>
<feature type="domain" description="Sushi" evidence="9">
    <location>
        <begin position="441"/>
        <end position="500"/>
    </location>
</feature>
<dbReference type="Gene3D" id="2.10.70.10">
    <property type="entry name" value="Complement Module, domain 1"/>
    <property type="match status" value="8"/>
</dbReference>
<dbReference type="InterPro" id="IPR000436">
    <property type="entry name" value="Sushi_SCR_CCP_dom"/>
</dbReference>
<organism evidence="10 11">
    <name type="scientific">Pomacea canaliculata</name>
    <name type="common">Golden apple snail</name>
    <dbReference type="NCBI Taxonomy" id="400727"/>
    <lineage>
        <taxon>Eukaryota</taxon>
        <taxon>Metazoa</taxon>
        <taxon>Spiralia</taxon>
        <taxon>Lophotrochozoa</taxon>
        <taxon>Mollusca</taxon>
        <taxon>Gastropoda</taxon>
        <taxon>Caenogastropoda</taxon>
        <taxon>Architaenioglossa</taxon>
        <taxon>Ampullarioidea</taxon>
        <taxon>Ampullariidae</taxon>
        <taxon>Pomacea</taxon>
    </lineage>
</organism>
<dbReference type="GO" id="GO:0005576">
    <property type="term" value="C:extracellular region"/>
    <property type="evidence" value="ECO:0007669"/>
    <property type="project" value="UniProtKB-SubCell"/>
</dbReference>
<proteinExistence type="predicted"/>
<dbReference type="AlphaFoldDB" id="A0A2T7NP43"/>
<evidence type="ECO:0000256" key="2">
    <source>
        <dbReference type="ARBA" id="ARBA00022525"/>
    </source>
</evidence>
<feature type="disulfide bond" evidence="8">
    <location>
        <begin position="471"/>
        <end position="498"/>
    </location>
</feature>
<evidence type="ECO:0000256" key="1">
    <source>
        <dbReference type="ARBA" id="ARBA00004613"/>
    </source>
</evidence>
<feature type="domain" description="Sushi" evidence="9">
    <location>
        <begin position="383"/>
        <end position="440"/>
    </location>
</feature>
<feature type="domain" description="Sushi" evidence="9">
    <location>
        <begin position="71"/>
        <end position="135"/>
    </location>
</feature>
<evidence type="ECO:0000256" key="3">
    <source>
        <dbReference type="ARBA" id="ARBA00022659"/>
    </source>
</evidence>
<dbReference type="SMART" id="SM00032">
    <property type="entry name" value="CCP"/>
    <property type="match status" value="7"/>
</dbReference>
<keyword evidence="7" id="KW-0325">Glycoprotein</keyword>
<keyword evidence="6 8" id="KW-1015">Disulfide bond</keyword>
<dbReference type="PROSITE" id="PS50923">
    <property type="entry name" value="SUSHI"/>
    <property type="match status" value="8"/>
</dbReference>
<feature type="domain" description="Sushi" evidence="9">
    <location>
        <begin position="227"/>
        <end position="284"/>
    </location>
</feature>
<dbReference type="Pfam" id="PF00084">
    <property type="entry name" value="Sushi"/>
    <property type="match status" value="8"/>
</dbReference>
<feature type="disulfide bond" evidence="8">
    <location>
        <begin position="197"/>
        <end position="224"/>
    </location>
</feature>
<feature type="disulfide bond" evidence="8">
    <location>
        <begin position="255"/>
        <end position="282"/>
    </location>
</feature>
<feature type="disulfide bond" evidence="8">
    <location>
        <begin position="411"/>
        <end position="438"/>
    </location>
</feature>
<feature type="disulfide bond" evidence="8">
    <location>
        <begin position="164"/>
        <end position="191"/>
    </location>
</feature>
<feature type="disulfide bond" evidence="8">
    <location>
        <begin position="353"/>
        <end position="380"/>
    </location>
</feature>
<evidence type="ECO:0000313" key="10">
    <source>
        <dbReference type="EMBL" id="PVD22922.1"/>
    </source>
</evidence>
<comment type="subcellular location">
    <subcellularLocation>
        <location evidence="1">Secreted</location>
    </subcellularLocation>
</comment>
<dbReference type="InterPro" id="IPR035976">
    <property type="entry name" value="Sushi/SCR/CCP_sf"/>
</dbReference>
<feature type="domain" description="Sushi" evidence="9">
    <location>
        <begin position="136"/>
        <end position="193"/>
    </location>
</feature>
<evidence type="ECO:0000256" key="4">
    <source>
        <dbReference type="ARBA" id="ARBA00022729"/>
    </source>
</evidence>
<evidence type="ECO:0000256" key="8">
    <source>
        <dbReference type="PROSITE-ProRule" id="PRU00302"/>
    </source>
</evidence>
<sequence length="560" mass="60740">MGSALVAYRNHLLPTPVVHEHGTEDPANHFKPSETASFECTPGNKLLTNHDTVTCQKDGTWDRSVPTCDPQKCGAPPLVDQGQPDSSNEEYNVGEILRYSCDIGYTLDQTGPNPTGAISCLPSGQWEENLPICQLVRCGDPPVVAHATYTGNERTFLSRVTYSCKPGYRLQGDDTVECVEDASWSPEPPSCTPCELCKSGYKLVGNIRRRCNESGEWEGPDPVCKPVSCGRLTNPANGRVRATVITFQAEATYECDEGYQLQGDSTRTCGEDAQWAGTEPVCDPVSCGPVIDVDFGSYKVPPSTPSAPGLCIPARAGTVWKERAPLFAKVTASGPTKLRSAFPQSPVQVEYTCDDGFELDGPSERTCGADAAWTESDPECRPVMCEPPPPLDNGIYEYKDLKVGSILRYICNSGYALKGDEVRRCLEDLSLSGREPFCERITCPKPEPLENGLLILSDTTLVMGTTARYRCNEGYLLQGEESRTCGNNSQFSGSTPSCNIVECPSQPDVIANGQVTGSSFTFGSIISYTRATRATGWKAWIGERVAQTGVGINQSRLSHR</sequence>
<dbReference type="FunFam" id="2.10.70.10:FF:000003">
    <property type="entry name" value="Versican core protein"/>
    <property type="match status" value="1"/>
</dbReference>
<evidence type="ECO:0000256" key="5">
    <source>
        <dbReference type="ARBA" id="ARBA00022737"/>
    </source>
</evidence>
<comment type="caution">
    <text evidence="8">Lacks conserved residue(s) required for the propagation of feature annotation.</text>
</comment>
<dbReference type="EMBL" id="PZQS01000010">
    <property type="protein sequence ID" value="PVD22922.1"/>
    <property type="molecule type" value="Genomic_DNA"/>
</dbReference>
<dbReference type="InterPro" id="IPR050350">
    <property type="entry name" value="Compl-Cell_Adhes-Reg"/>
</dbReference>